<dbReference type="EMBL" id="CDMC01000013">
    <property type="protein sequence ID" value="CEL08994.1"/>
    <property type="molecule type" value="Genomic_DNA"/>
</dbReference>
<organism evidence="2 3">
    <name type="scientific">Aspergillus calidoustus</name>
    <dbReference type="NCBI Taxonomy" id="454130"/>
    <lineage>
        <taxon>Eukaryota</taxon>
        <taxon>Fungi</taxon>
        <taxon>Dikarya</taxon>
        <taxon>Ascomycota</taxon>
        <taxon>Pezizomycotina</taxon>
        <taxon>Eurotiomycetes</taxon>
        <taxon>Eurotiomycetidae</taxon>
        <taxon>Eurotiales</taxon>
        <taxon>Aspergillaceae</taxon>
        <taxon>Aspergillus</taxon>
        <taxon>Aspergillus subgen. Nidulantes</taxon>
    </lineage>
</organism>
<sequence>MSTHNKPPSSPEGRINAARGYRAALNNPHVSAEAKEHARQLLLELDVDEARHELLDDSGPPHAAYHRQRKNLSKAEEEEDRRPRSPQERINAARGYKGALHNPLVSAEGKEHARRMLAEMHDEEAREELYRQHVKPKSPTRVAGGLRGAQHNPLVSEEARERAAQSLQEMGADSPEE</sequence>
<reference evidence="3" key="1">
    <citation type="journal article" date="2016" name="Genome Announc.">
        <title>Draft genome sequences of fungus Aspergillus calidoustus.</title>
        <authorList>
            <person name="Horn F."/>
            <person name="Linde J."/>
            <person name="Mattern D.J."/>
            <person name="Walther G."/>
            <person name="Guthke R."/>
            <person name="Scherlach K."/>
            <person name="Martin K."/>
            <person name="Brakhage A.A."/>
            <person name="Petzke L."/>
            <person name="Valiante V."/>
        </authorList>
    </citation>
    <scope>NUCLEOTIDE SEQUENCE [LARGE SCALE GENOMIC DNA]</scope>
    <source>
        <strain evidence="3">SF006504</strain>
    </source>
</reference>
<proteinExistence type="predicted"/>
<dbReference type="AlphaFoldDB" id="A0A0U5G9N1"/>
<evidence type="ECO:0000313" key="3">
    <source>
        <dbReference type="Proteomes" id="UP000054771"/>
    </source>
</evidence>
<protein>
    <submittedName>
        <fullName evidence="2">Uncharacterized protein</fullName>
    </submittedName>
</protein>
<dbReference type="InterPro" id="IPR052670">
    <property type="entry name" value="UPF0654_domain"/>
</dbReference>
<evidence type="ECO:0000256" key="1">
    <source>
        <dbReference type="SAM" id="MobiDB-lite"/>
    </source>
</evidence>
<feature type="region of interest" description="Disordered" evidence="1">
    <location>
        <begin position="1"/>
        <end position="36"/>
    </location>
</feature>
<dbReference type="OMA" id="HNDRTSA"/>
<dbReference type="GO" id="GO:0005737">
    <property type="term" value="C:cytoplasm"/>
    <property type="evidence" value="ECO:0007669"/>
    <property type="project" value="TreeGrafter"/>
</dbReference>
<dbReference type="PANTHER" id="PTHR36576:SF2">
    <property type="entry name" value="PROTEIN CON-6, PUTATIVE (AFU_ORTHOLOGUE AFUA_4G03615)-RELATED"/>
    <property type="match status" value="1"/>
</dbReference>
<dbReference type="Pfam" id="PF10346">
    <property type="entry name" value="Con-6"/>
    <property type="match status" value="3"/>
</dbReference>
<evidence type="ECO:0000313" key="2">
    <source>
        <dbReference type="EMBL" id="CEL08994.1"/>
    </source>
</evidence>
<dbReference type="OrthoDB" id="5419162at2759"/>
<keyword evidence="3" id="KW-1185">Reference proteome</keyword>
<gene>
    <name evidence="2" type="ORF">ASPCAL12138</name>
</gene>
<name>A0A0U5G9N1_ASPCI</name>
<dbReference type="Proteomes" id="UP000054771">
    <property type="component" value="Unassembled WGS sequence"/>
</dbReference>
<feature type="region of interest" description="Disordered" evidence="1">
    <location>
        <begin position="52"/>
        <end position="177"/>
    </location>
</feature>
<feature type="compositionally biased region" description="Basic and acidic residues" evidence="1">
    <location>
        <begin position="108"/>
        <end position="131"/>
    </location>
</feature>
<dbReference type="InterPro" id="IPR018824">
    <property type="entry name" value="Conidiation-specific_6"/>
</dbReference>
<dbReference type="PANTHER" id="PTHR36576">
    <property type="entry name" value="UPF0654 PROTEIN C11D3.01C-RELATED"/>
    <property type="match status" value="1"/>
</dbReference>
<accession>A0A0U5G9N1</accession>